<dbReference type="PANTHER" id="PTHR12430">
    <property type="entry name" value="MITOCHONDRIAL IMPORT RECEPTOR SUBUNIT TOM20"/>
    <property type="match status" value="1"/>
</dbReference>
<dbReference type="GO" id="GO:0006886">
    <property type="term" value="P:intracellular protein transport"/>
    <property type="evidence" value="ECO:0007669"/>
    <property type="project" value="InterPro"/>
</dbReference>
<evidence type="ECO:0000256" key="3">
    <source>
        <dbReference type="ARBA" id="ARBA00022448"/>
    </source>
</evidence>
<dbReference type="PANTHER" id="PTHR12430:SF0">
    <property type="entry name" value="TRANSLOCASE OF OUTER MITOCHONDRIAL MEMBRANE 20"/>
    <property type="match status" value="1"/>
</dbReference>
<evidence type="ECO:0000256" key="9">
    <source>
        <dbReference type="ARBA" id="ARBA00023136"/>
    </source>
</evidence>
<dbReference type="GO" id="GO:0006605">
    <property type="term" value="P:protein targeting"/>
    <property type="evidence" value="ECO:0007669"/>
    <property type="project" value="InterPro"/>
</dbReference>
<dbReference type="EMBL" id="BTGD01000013">
    <property type="protein sequence ID" value="GMM57578.1"/>
    <property type="molecule type" value="Genomic_DNA"/>
</dbReference>
<name>A0AAV5S200_MAUHU</name>
<keyword evidence="9" id="KW-0472">Membrane</keyword>
<dbReference type="GO" id="GO:0030943">
    <property type="term" value="F:mitochondrion targeting sequence binding"/>
    <property type="evidence" value="ECO:0007669"/>
    <property type="project" value="TreeGrafter"/>
</dbReference>
<evidence type="ECO:0000313" key="17">
    <source>
        <dbReference type="Proteomes" id="UP001377567"/>
    </source>
</evidence>
<proteinExistence type="inferred from homology"/>
<dbReference type="NCBIfam" id="TIGR00985">
    <property type="entry name" value="3a0801s04tom"/>
    <property type="match status" value="1"/>
</dbReference>
<keyword evidence="14" id="KW-0175">Coiled coil</keyword>
<evidence type="ECO:0000256" key="7">
    <source>
        <dbReference type="ARBA" id="ARBA00022989"/>
    </source>
</evidence>
<gene>
    <name evidence="16" type="ORF">DAKH74_041940</name>
</gene>
<keyword evidence="3" id="KW-0813">Transport</keyword>
<evidence type="ECO:0000256" key="11">
    <source>
        <dbReference type="ARBA" id="ARBA00068548"/>
    </source>
</evidence>
<dbReference type="PRINTS" id="PR00351">
    <property type="entry name" value="OM20RECEPTOR"/>
</dbReference>
<dbReference type="FunFam" id="1.20.960.10:FF:000002">
    <property type="entry name" value="Mitochondrial import receptor subunit TOM20"/>
    <property type="match status" value="1"/>
</dbReference>
<protein>
    <recommendedName>
        <fullName evidence="11">Mitochondrial import receptor subunit TOM20</fullName>
    </recommendedName>
    <alternativeName>
        <fullName evidence="10">Mitochondrial 20 kDa outer membrane protein</fullName>
    </alternativeName>
    <alternativeName>
        <fullName evidence="12">Mitochondrial import receptor subunit tom20</fullName>
    </alternativeName>
    <alternativeName>
        <fullName evidence="13">Translocase of outer membrane 20 kDa subunit</fullName>
    </alternativeName>
</protein>
<dbReference type="Pfam" id="PF02064">
    <property type="entry name" value="MAS20"/>
    <property type="match status" value="1"/>
</dbReference>
<dbReference type="Gene3D" id="1.20.960.10">
    <property type="entry name" value="Mitochondrial outer membrane translocase complex, subunit Tom20 domain"/>
    <property type="match status" value="1"/>
</dbReference>
<feature type="compositionally biased region" description="Low complexity" evidence="15">
    <location>
        <begin position="204"/>
        <end position="215"/>
    </location>
</feature>
<feature type="compositionally biased region" description="Acidic residues" evidence="15">
    <location>
        <begin position="189"/>
        <end position="203"/>
    </location>
</feature>
<evidence type="ECO:0000256" key="6">
    <source>
        <dbReference type="ARBA" id="ARBA00022927"/>
    </source>
</evidence>
<evidence type="ECO:0000256" key="15">
    <source>
        <dbReference type="SAM" id="MobiDB-lite"/>
    </source>
</evidence>
<sequence>MSSSNGLNRLLAITGIATAVSAAGYVLYFDYQRRNSPEFRKALKRKLRKQRKAEELQQEQAKQGKLQEVREFLKAELARNPIPTDPSQVEQVFSTNVELGERLSMQPGGEMEAAAKFYKALAVYPKPTDLLGIYQRTIPENIYEMIVLMIAVMPPTNITDFISGGLGGVDSLGIDEDEDQPLISEIVEEEEDVEENDDEDDEGVVNTDENAASAAAEEEMDAEIEIVNDAAAETEEMADRIIDEFTQDAEEEDEEETAAESA</sequence>
<evidence type="ECO:0000256" key="4">
    <source>
        <dbReference type="ARBA" id="ARBA00022692"/>
    </source>
</evidence>
<reference evidence="16 17" key="1">
    <citation type="journal article" date="2023" name="Elife">
        <title>Identification of key yeast species and microbe-microbe interactions impacting larval growth of Drosophila in the wild.</title>
        <authorList>
            <person name="Mure A."/>
            <person name="Sugiura Y."/>
            <person name="Maeda R."/>
            <person name="Honda K."/>
            <person name="Sakurai N."/>
            <person name="Takahashi Y."/>
            <person name="Watada M."/>
            <person name="Katoh T."/>
            <person name="Gotoh A."/>
            <person name="Gotoh Y."/>
            <person name="Taniguchi I."/>
            <person name="Nakamura K."/>
            <person name="Hayashi T."/>
            <person name="Katayama T."/>
            <person name="Uemura T."/>
            <person name="Hattori Y."/>
        </authorList>
    </citation>
    <scope>NUCLEOTIDE SEQUENCE [LARGE SCALE GENOMIC DNA]</scope>
    <source>
        <strain evidence="16 17">KH-74</strain>
    </source>
</reference>
<keyword evidence="17" id="KW-1185">Reference proteome</keyword>
<comment type="subcellular location">
    <subcellularLocation>
        <location evidence="1">Mitochondrion outer membrane</location>
        <topology evidence="1">Single-pass membrane protein</topology>
    </subcellularLocation>
</comment>
<evidence type="ECO:0000256" key="8">
    <source>
        <dbReference type="ARBA" id="ARBA00023128"/>
    </source>
</evidence>
<dbReference type="GO" id="GO:0005742">
    <property type="term" value="C:mitochondrial outer membrane translocase complex"/>
    <property type="evidence" value="ECO:0007669"/>
    <property type="project" value="InterPro"/>
</dbReference>
<evidence type="ECO:0000256" key="10">
    <source>
        <dbReference type="ARBA" id="ARBA00042705"/>
    </source>
</evidence>
<keyword evidence="7" id="KW-1133">Transmembrane helix</keyword>
<evidence type="ECO:0000256" key="1">
    <source>
        <dbReference type="ARBA" id="ARBA00004572"/>
    </source>
</evidence>
<comment type="caution">
    <text evidence="16">The sequence shown here is derived from an EMBL/GenBank/DDBJ whole genome shotgun (WGS) entry which is preliminary data.</text>
</comment>
<feature type="coiled-coil region" evidence="14">
    <location>
        <begin position="39"/>
        <end position="76"/>
    </location>
</feature>
<accession>A0AAV5S200</accession>
<dbReference type="GO" id="GO:0008320">
    <property type="term" value="F:protein transmembrane transporter activity"/>
    <property type="evidence" value="ECO:0007669"/>
    <property type="project" value="TreeGrafter"/>
</dbReference>
<dbReference type="AlphaFoldDB" id="A0AAV5S200"/>
<evidence type="ECO:0000256" key="5">
    <source>
        <dbReference type="ARBA" id="ARBA00022787"/>
    </source>
</evidence>
<organism evidence="16 17">
    <name type="scientific">Maudiozyma humilis</name>
    <name type="common">Sour dough yeast</name>
    <name type="synonym">Kazachstania humilis</name>
    <dbReference type="NCBI Taxonomy" id="51915"/>
    <lineage>
        <taxon>Eukaryota</taxon>
        <taxon>Fungi</taxon>
        <taxon>Dikarya</taxon>
        <taxon>Ascomycota</taxon>
        <taxon>Saccharomycotina</taxon>
        <taxon>Saccharomycetes</taxon>
        <taxon>Saccharomycetales</taxon>
        <taxon>Saccharomycetaceae</taxon>
        <taxon>Maudiozyma</taxon>
    </lineage>
</organism>
<keyword evidence="8" id="KW-0496">Mitochondrion</keyword>
<keyword evidence="6" id="KW-0653">Protein transport</keyword>
<keyword evidence="4" id="KW-0812">Transmembrane</keyword>
<dbReference type="InterPro" id="IPR023392">
    <property type="entry name" value="Tom20_dom_sf"/>
</dbReference>
<evidence type="ECO:0000256" key="14">
    <source>
        <dbReference type="SAM" id="Coils"/>
    </source>
</evidence>
<dbReference type="SUPFAM" id="SSF47157">
    <property type="entry name" value="Mitochondrial import receptor subunit Tom20"/>
    <property type="match status" value="1"/>
</dbReference>
<keyword evidence="5" id="KW-1000">Mitochondrion outer membrane</keyword>
<dbReference type="InterPro" id="IPR002056">
    <property type="entry name" value="MAS20"/>
</dbReference>
<comment type="similarity">
    <text evidence="2">Belongs to the Tom20 family.</text>
</comment>
<dbReference type="GO" id="GO:0016031">
    <property type="term" value="P:tRNA import into mitochondrion"/>
    <property type="evidence" value="ECO:0007669"/>
    <property type="project" value="TreeGrafter"/>
</dbReference>
<evidence type="ECO:0000313" key="16">
    <source>
        <dbReference type="EMBL" id="GMM57578.1"/>
    </source>
</evidence>
<dbReference type="Proteomes" id="UP001377567">
    <property type="component" value="Unassembled WGS sequence"/>
</dbReference>
<feature type="region of interest" description="Disordered" evidence="15">
    <location>
        <begin position="189"/>
        <end position="221"/>
    </location>
</feature>
<evidence type="ECO:0000256" key="2">
    <source>
        <dbReference type="ARBA" id="ARBA00005792"/>
    </source>
</evidence>
<evidence type="ECO:0000256" key="12">
    <source>
        <dbReference type="ARBA" id="ARBA00073975"/>
    </source>
</evidence>
<evidence type="ECO:0000256" key="13">
    <source>
        <dbReference type="ARBA" id="ARBA00080405"/>
    </source>
</evidence>
<dbReference type="GO" id="GO:0030150">
    <property type="term" value="P:protein import into mitochondrial matrix"/>
    <property type="evidence" value="ECO:0007669"/>
    <property type="project" value="TreeGrafter"/>
</dbReference>